<dbReference type="InterPro" id="IPR029058">
    <property type="entry name" value="AB_hydrolase_fold"/>
</dbReference>
<evidence type="ECO:0000256" key="1">
    <source>
        <dbReference type="SAM" id="SignalP"/>
    </source>
</evidence>
<dbReference type="SUPFAM" id="SSF53474">
    <property type="entry name" value="alpha/beta-Hydrolases"/>
    <property type="match status" value="1"/>
</dbReference>
<dbReference type="EMBL" id="FONY01000087">
    <property type="protein sequence ID" value="SFF62125.1"/>
    <property type="molecule type" value="Genomic_DNA"/>
</dbReference>
<dbReference type="STRING" id="1003.SAMN04488541_10876"/>
<evidence type="ECO:0008006" key="4">
    <source>
        <dbReference type="Google" id="ProtNLM"/>
    </source>
</evidence>
<keyword evidence="1" id="KW-0732">Signal</keyword>
<dbReference type="AlphaFoldDB" id="A0A1I2K4L1"/>
<evidence type="ECO:0000313" key="2">
    <source>
        <dbReference type="EMBL" id="SFF62125.1"/>
    </source>
</evidence>
<accession>A0A1I2K4L1</accession>
<keyword evidence="3" id="KW-1185">Reference proteome</keyword>
<name>A0A1I2K4L1_9BACT</name>
<proteinExistence type="predicted"/>
<evidence type="ECO:0000313" key="3">
    <source>
        <dbReference type="Proteomes" id="UP000199513"/>
    </source>
</evidence>
<reference evidence="2 3" key="1">
    <citation type="submission" date="2016-10" db="EMBL/GenBank/DDBJ databases">
        <authorList>
            <person name="de Groot N.N."/>
        </authorList>
    </citation>
    <scope>NUCLEOTIDE SEQUENCE [LARGE SCALE GENOMIC DNA]</scope>
    <source>
        <strain>GEY</strain>
        <strain evidence="3">DSM 9560</strain>
    </source>
</reference>
<feature type="chain" id="PRO_5011464210" description="Alpha/beta hydrolase family protein" evidence="1">
    <location>
        <begin position="24"/>
        <end position="329"/>
    </location>
</feature>
<gene>
    <name evidence="2" type="ORF">SAMN04488541_10876</name>
</gene>
<feature type="signal peptide" evidence="1">
    <location>
        <begin position="1"/>
        <end position="23"/>
    </location>
</feature>
<dbReference type="Proteomes" id="UP000199513">
    <property type="component" value="Unassembled WGS sequence"/>
</dbReference>
<dbReference type="Gene3D" id="3.40.50.1820">
    <property type="entry name" value="alpha/beta hydrolase"/>
    <property type="match status" value="1"/>
</dbReference>
<protein>
    <recommendedName>
        <fullName evidence="4">Alpha/beta hydrolase family protein</fullName>
    </recommendedName>
</protein>
<sequence>MTNKTRHIVTTLILFLTCNILFAQMSQTDIFSADSLLVIEKNTAKGFHNDYILFIPKGTKLHKQTFLLVEPNNTGKLSDSIEVHKEHAIFLATKNSVGNNISTELKIPILVPIFPRPASKPLIYTHALDRDVILEKSTNLKRLDLQLLEMINDARNVLKTMNIIVADKVFMSGFSASATFINRFSFLHPAKIKALAIGGFNGILMLPQNEINSVKLNYPIGTNDFEKLFKQKFDFETYKSIPQFIYMGELDDNDAVQYDDAYNKKERKIINDNIGATIQKRYLECQKVYLKVNINATFKTYEKVGHWTTSNMNLEVIKFFLAQMKQNGK</sequence>
<organism evidence="2 3">
    <name type="scientific">Thermoflexibacter ruber</name>
    <dbReference type="NCBI Taxonomy" id="1003"/>
    <lineage>
        <taxon>Bacteria</taxon>
        <taxon>Pseudomonadati</taxon>
        <taxon>Bacteroidota</taxon>
        <taxon>Cytophagia</taxon>
        <taxon>Cytophagales</taxon>
        <taxon>Thermoflexibacteraceae</taxon>
        <taxon>Thermoflexibacter</taxon>
    </lineage>
</organism>